<evidence type="ECO:0000259" key="6">
    <source>
        <dbReference type="PROSITE" id="PS51007"/>
    </source>
</evidence>
<protein>
    <submittedName>
        <fullName evidence="7">Cytochrome c</fullName>
    </submittedName>
</protein>
<evidence type="ECO:0000313" key="8">
    <source>
        <dbReference type="Proteomes" id="UP000326554"/>
    </source>
</evidence>
<feature type="chain" id="PRO_5023852873" evidence="5">
    <location>
        <begin position="19"/>
        <end position="132"/>
    </location>
</feature>
<dbReference type="Pfam" id="PF00034">
    <property type="entry name" value="Cytochrom_C"/>
    <property type="match status" value="1"/>
</dbReference>
<dbReference type="GO" id="GO:0009055">
    <property type="term" value="F:electron transfer activity"/>
    <property type="evidence" value="ECO:0007669"/>
    <property type="project" value="InterPro"/>
</dbReference>
<dbReference type="Proteomes" id="UP000326554">
    <property type="component" value="Unassembled WGS sequence"/>
</dbReference>
<dbReference type="InterPro" id="IPR036909">
    <property type="entry name" value="Cyt_c-like_dom_sf"/>
</dbReference>
<keyword evidence="2 4" id="KW-0479">Metal-binding</keyword>
<dbReference type="GO" id="GO:0020037">
    <property type="term" value="F:heme binding"/>
    <property type="evidence" value="ECO:0007669"/>
    <property type="project" value="InterPro"/>
</dbReference>
<keyword evidence="1 4" id="KW-0349">Heme</keyword>
<dbReference type="PROSITE" id="PS51007">
    <property type="entry name" value="CYTC"/>
    <property type="match status" value="1"/>
</dbReference>
<comment type="caution">
    <text evidence="7">The sequence shown here is derived from an EMBL/GenBank/DDBJ whole genome shotgun (WGS) entry which is preliminary data.</text>
</comment>
<evidence type="ECO:0000256" key="2">
    <source>
        <dbReference type="ARBA" id="ARBA00022723"/>
    </source>
</evidence>
<keyword evidence="3 4" id="KW-0408">Iron</keyword>
<dbReference type="GO" id="GO:0046872">
    <property type="term" value="F:metal ion binding"/>
    <property type="evidence" value="ECO:0007669"/>
    <property type="project" value="UniProtKB-KW"/>
</dbReference>
<sequence length="132" mass="14680">MRWSFLAIPMVLANSAAAQEDVSWGEHFYQQNCSVCHGEMARGDGELADLLTIPVPDLTTLSEANDGEFPMLDVIHVIDGRSGLRAHQEPMPVYGALFREELRGDMDFDGAVEPLIRGRTLSIAEYLMSIQR</sequence>
<feature type="domain" description="Cytochrome c" evidence="6">
    <location>
        <begin position="20"/>
        <end position="131"/>
    </location>
</feature>
<dbReference type="Gene3D" id="1.10.760.10">
    <property type="entry name" value="Cytochrome c-like domain"/>
    <property type="match status" value="1"/>
</dbReference>
<dbReference type="SUPFAM" id="SSF46626">
    <property type="entry name" value="Cytochrome c"/>
    <property type="match status" value="1"/>
</dbReference>
<evidence type="ECO:0000256" key="5">
    <source>
        <dbReference type="SAM" id="SignalP"/>
    </source>
</evidence>
<evidence type="ECO:0000256" key="3">
    <source>
        <dbReference type="ARBA" id="ARBA00023004"/>
    </source>
</evidence>
<organism evidence="7 8">
    <name type="scientific">Histidinibacterium aquaticum</name>
    <dbReference type="NCBI Taxonomy" id="2613962"/>
    <lineage>
        <taxon>Bacteria</taxon>
        <taxon>Pseudomonadati</taxon>
        <taxon>Pseudomonadota</taxon>
        <taxon>Alphaproteobacteria</taxon>
        <taxon>Rhodobacterales</taxon>
        <taxon>Paracoccaceae</taxon>
        <taxon>Histidinibacterium</taxon>
    </lineage>
</organism>
<gene>
    <name evidence="7" type="ORF">F3S47_13050</name>
</gene>
<dbReference type="RefSeq" id="WP_150445724.1">
    <property type="nucleotide sequence ID" value="NZ_VYQE01000004.1"/>
</dbReference>
<evidence type="ECO:0000256" key="1">
    <source>
        <dbReference type="ARBA" id="ARBA00022617"/>
    </source>
</evidence>
<proteinExistence type="predicted"/>
<keyword evidence="5" id="KW-0732">Signal</keyword>
<feature type="signal peptide" evidence="5">
    <location>
        <begin position="1"/>
        <end position="18"/>
    </location>
</feature>
<evidence type="ECO:0000313" key="7">
    <source>
        <dbReference type="EMBL" id="KAA9006706.1"/>
    </source>
</evidence>
<keyword evidence="8" id="KW-1185">Reference proteome</keyword>
<dbReference type="InterPro" id="IPR009056">
    <property type="entry name" value="Cyt_c-like_dom"/>
</dbReference>
<dbReference type="AlphaFoldDB" id="A0A5J5GEN4"/>
<accession>A0A5J5GEN4</accession>
<evidence type="ECO:0000256" key="4">
    <source>
        <dbReference type="PROSITE-ProRule" id="PRU00433"/>
    </source>
</evidence>
<name>A0A5J5GEN4_9RHOB</name>
<dbReference type="EMBL" id="VYQE01000004">
    <property type="protein sequence ID" value="KAA9006706.1"/>
    <property type="molecule type" value="Genomic_DNA"/>
</dbReference>
<reference evidence="7 8" key="1">
    <citation type="submission" date="2019-09" db="EMBL/GenBank/DDBJ databases">
        <authorList>
            <person name="Park J.-S."/>
            <person name="Choi H.-J."/>
        </authorList>
    </citation>
    <scope>NUCLEOTIDE SEQUENCE [LARGE SCALE GENOMIC DNA]</scope>
    <source>
        <strain evidence="7 8">176SS1-4</strain>
    </source>
</reference>